<dbReference type="AlphaFoldDB" id="A0A8T2P499"/>
<dbReference type="EMBL" id="JAFBMS010000020">
    <property type="protein sequence ID" value="KAG9344408.1"/>
    <property type="molecule type" value="Genomic_DNA"/>
</dbReference>
<evidence type="ECO:0000313" key="3">
    <source>
        <dbReference type="Proteomes" id="UP000824540"/>
    </source>
</evidence>
<protein>
    <submittedName>
        <fullName evidence="2">Uncharacterized protein</fullName>
    </submittedName>
</protein>
<name>A0A8T2P499_9TELE</name>
<keyword evidence="3" id="KW-1185">Reference proteome</keyword>
<gene>
    <name evidence="2" type="ORF">JZ751_011078</name>
</gene>
<dbReference type="Proteomes" id="UP000824540">
    <property type="component" value="Unassembled WGS sequence"/>
</dbReference>
<dbReference type="OrthoDB" id="512473at2759"/>
<feature type="compositionally biased region" description="Basic and acidic residues" evidence="1">
    <location>
        <begin position="47"/>
        <end position="58"/>
    </location>
</feature>
<organism evidence="2 3">
    <name type="scientific">Albula glossodonta</name>
    <name type="common">roundjaw bonefish</name>
    <dbReference type="NCBI Taxonomy" id="121402"/>
    <lineage>
        <taxon>Eukaryota</taxon>
        <taxon>Metazoa</taxon>
        <taxon>Chordata</taxon>
        <taxon>Craniata</taxon>
        <taxon>Vertebrata</taxon>
        <taxon>Euteleostomi</taxon>
        <taxon>Actinopterygii</taxon>
        <taxon>Neopterygii</taxon>
        <taxon>Teleostei</taxon>
        <taxon>Albuliformes</taxon>
        <taxon>Albulidae</taxon>
        <taxon>Albula</taxon>
    </lineage>
</organism>
<feature type="region of interest" description="Disordered" evidence="1">
    <location>
        <begin position="33"/>
        <end position="58"/>
    </location>
</feature>
<proteinExistence type="predicted"/>
<sequence length="58" mass="6575">MCGLMSEYESVQNKIKNGYLFKIALKHRVHPHSIVTGELSTGEGGEEEQRERKKEKSG</sequence>
<reference evidence="2" key="1">
    <citation type="thesis" date="2021" institute="BYU ScholarsArchive" country="Provo, UT, USA">
        <title>Applications of and Algorithms for Genome Assembly and Genomic Analyses with an Emphasis on Marine Teleosts.</title>
        <authorList>
            <person name="Pickett B.D."/>
        </authorList>
    </citation>
    <scope>NUCLEOTIDE SEQUENCE</scope>
    <source>
        <strain evidence="2">HI-2016</strain>
    </source>
</reference>
<evidence type="ECO:0000256" key="1">
    <source>
        <dbReference type="SAM" id="MobiDB-lite"/>
    </source>
</evidence>
<accession>A0A8T2P499</accession>
<evidence type="ECO:0000313" key="2">
    <source>
        <dbReference type="EMBL" id="KAG9344408.1"/>
    </source>
</evidence>
<comment type="caution">
    <text evidence="2">The sequence shown here is derived from an EMBL/GenBank/DDBJ whole genome shotgun (WGS) entry which is preliminary data.</text>
</comment>